<dbReference type="InterPro" id="IPR011990">
    <property type="entry name" value="TPR-like_helical_dom_sf"/>
</dbReference>
<keyword evidence="2" id="KW-0997">Cell inner membrane</keyword>
<dbReference type="HAMAP" id="MF_00994">
    <property type="entry name" value="LPS_assembly_LapB"/>
    <property type="match status" value="1"/>
</dbReference>
<feature type="binding site" evidence="2">
    <location>
        <position position="368"/>
    </location>
    <ligand>
        <name>Fe cation</name>
        <dbReference type="ChEBI" id="CHEBI:24875"/>
    </ligand>
</feature>
<dbReference type="Gene3D" id="1.25.40.10">
    <property type="entry name" value="Tetratricopeptide repeat domain"/>
    <property type="match status" value="2"/>
</dbReference>
<feature type="topological domain" description="Cytoplasmic" evidence="2">
    <location>
        <begin position="21"/>
        <end position="401"/>
    </location>
</feature>
<evidence type="ECO:0000256" key="1">
    <source>
        <dbReference type="ARBA" id="ARBA00022723"/>
    </source>
</evidence>
<feature type="binding site" evidence="2">
    <location>
        <position position="371"/>
    </location>
    <ligand>
        <name>Fe cation</name>
        <dbReference type="ChEBI" id="CHEBI:24875"/>
    </ligand>
</feature>
<feature type="domain" description="LapB rubredoxin metal binding" evidence="4">
    <location>
        <begin position="366"/>
        <end position="393"/>
    </location>
</feature>
<dbReference type="Pfam" id="PF18073">
    <property type="entry name" value="Zn_ribbon_LapB"/>
    <property type="match status" value="1"/>
</dbReference>
<dbReference type="GO" id="GO:0008653">
    <property type="term" value="P:lipopolysaccharide metabolic process"/>
    <property type="evidence" value="ECO:0007669"/>
    <property type="project" value="InterPro"/>
</dbReference>
<dbReference type="EMBL" id="LR134510">
    <property type="protein sequence ID" value="VEJ08923.1"/>
    <property type="molecule type" value="Genomic_DNA"/>
</dbReference>
<protein>
    <recommendedName>
        <fullName evidence="2">Lipopolysaccharide assembly protein B</fullName>
    </recommendedName>
</protein>
<dbReference type="AlphaFoldDB" id="A0A448TSW9"/>
<evidence type="ECO:0000256" key="2">
    <source>
        <dbReference type="HAMAP-Rule" id="MF_00994"/>
    </source>
</evidence>
<dbReference type="NCBIfam" id="NF008753">
    <property type="entry name" value="PRK11788.1-1"/>
    <property type="match status" value="1"/>
</dbReference>
<keyword evidence="2" id="KW-1133">Transmembrane helix</keyword>
<dbReference type="NCBIfam" id="NF008756">
    <property type="entry name" value="PRK11788.1-4"/>
    <property type="match status" value="1"/>
</dbReference>
<reference evidence="5 6" key="1">
    <citation type="submission" date="2018-12" db="EMBL/GenBank/DDBJ databases">
        <authorList>
            <consortium name="Pathogen Informatics"/>
        </authorList>
    </citation>
    <scope>NUCLEOTIDE SEQUENCE [LARGE SCALE GENOMIC DNA]</scope>
    <source>
        <strain evidence="5 6">NCTC12871</strain>
    </source>
</reference>
<dbReference type="PROSITE" id="PS50005">
    <property type="entry name" value="TPR"/>
    <property type="match status" value="1"/>
</dbReference>
<organism evidence="5 6">
    <name type="scientific">Actinobacillus delphinicola</name>
    <dbReference type="NCBI Taxonomy" id="51161"/>
    <lineage>
        <taxon>Bacteria</taxon>
        <taxon>Pseudomonadati</taxon>
        <taxon>Pseudomonadota</taxon>
        <taxon>Gammaproteobacteria</taxon>
        <taxon>Pasteurellales</taxon>
        <taxon>Pasteurellaceae</taxon>
        <taxon>Actinobacillus</taxon>
    </lineage>
</organism>
<sequence>MLDLLFLLLPIAAAYGWFMGYRSVKKQQEDANNKFSREYMTGVNFLLSNQTNKAVDLFLDIIQKQEANPDNPDESDVQAQFEAQLTLGNLFRSKGEVDKAIRIHQNLNRSDAYSFEQKLLTKQQLAKDFISVGFYDRAENLYILLVDEPDFAENALQQLTQIYQKTKEWKKAINVAEKLQVLNPQENNIPLAHYYCEEAQKVLKSNPVASEALLQQALKVSPTCVRASILLAEIAVMNLDYQKALNYFTNTLEQNPDYVSEIILPVQYLYTELNQEDNFELFLIRAEHLKNNSAVELALIDTIEQKEGPIAAQMKLYQQIKTNRTPVLFERFIQYQIEQTTDEKSQHSLVLLQKMVNEYIKQNAEYRCTQCGYQSHKLSWCCPSCQKWEGIKPISSFKSIH</sequence>
<dbReference type="KEGG" id="adp:NCTC12871_00341"/>
<keyword evidence="2" id="KW-0408">Iron</keyword>
<evidence type="ECO:0000313" key="5">
    <source>
        <dbReference type="EMBL" id="VEJ08923.1"/>
    </source>
</evidence>
<evidence type="ECO:0000256" key="3">
    <source>
        <dbReference type="PROSITE-ProRule" id="PRU00339"/>
    </source>
</evidence>
<feature type="binding site" evidence="2">
    <location>
        <position position="385"/>
    </location>
    <ligand>
        <name>Fe cation</name>
        <dbReference type="ChEBI" id="CHEBI:24875"/>
    </ligand>
</feature>
<name>A0A448TSW9_9PAST</name>
<dbReference type="NCBIfam" id="NF008757">
    <property type="entry name" value="PRK11788.1-5"/>
    <property type="match status" value="1"/>
</dbReference>
<dbReference type="SMART" id="SM00028">
    <property type="entry name" value="TPR"/>
    <property type="match status" value="3"/>
</dbReference>
<comment type="similarity">
    <text evidence="2">Belongs to the LapB family.</text>
</comment>
<feature type="binding site" evidence="2">
    <location>
        <position position="382"/>
    </location>
    <ligand>
        <name>Fe cation</name>
        <dbReference type="ChEBI" id="CHEBI:24875"/>
    </ligand>
</feature>
<evidence type="ECO:0000313" key="6">
    <source>
        <dbReference type="Proteomes" id="UP000279799"/>
    </source>
</evidence>
<comment type="function">
    <text evidence="2">Modulates cellular lipopolysaccharide (LPS) levels by regulating LpxC, which is involved in lipid A biosynthesis. May act by modulating the proteolytic activity of FtsH towards LpxC. May also coordinate assembly of proteins involved in LPS synthesis at the plasma membrane.</text>
</comment>
<comment type="subcellular location">
    <subcellularLocation>
        <location evidence="2">Cell inner membrane</location>
        <topology evidence="2">Single-pass membrane protein</topology>
        <orientation evidence="2">Cytoplasmic side</orientation>
    </subcellularLocation>
</comment>
<proteinExistence type="inferred from homology"/>
<evidence type="ECO:0000259" key="4">
    <source>
        <dbReference type="Pfam" id="PF18073"/>
    </source>
</evidence>
<dbReference type="InterPro" id="IPR030865">
    <property type="entry name" value="LapB"/>
</dbReference>
<dbReference type="InterPro" id="IPR041166">
    <property type="entry name" value="Rubredoxin_2"/>
</dbReference>
<keyword evidence="2" id="KW-0812">Transmembrane</keyword>
<feature type="repeat" description="TPR" evidence="3">
    <location>
        <begin position="225"/>
        <end position="258"/>
    </location>
</feature>
<dbReference type="RefSeq" id="WP_126598408.1">
    <property type="nucleotide sequence ID" value="NZ_LR134510.1"/>
</dbReference>
<accession>A0A448TSW9</accession>
<keyword evidence="2" id="KW-1003">Cell membrane</keyword>
<gene>
    <name evidence="2" type="primary">lapB</name>
    <name evidence="5" type="ORF">NCTC12871_00341</name>
</gene>
<dbReference type="GO" id="GO:0009898">
    <property type="term" value="C:cytoplasmic side of plasma membrane"/>
    <property type="evidence" value="ECO:0007669"/>
    <property type="project" value="UniProtKB-UniRule"/>
</dbReference>
<keyword evidence="2" id="KW-0472">Membrane</keyword>
<dbReference type="GO" id="GO:0046890">
    <property type="term" value="P:regulation of lipid biosynthetic process"/>
    <property type="evidence" value="ECO:0007669"/>
    <property type="project" value="UniProtKB-UniRule"/>
</dbReference>
<keyword evidence="6" id="KW-1185">Reference proteome</keyword>
<dbReference type="GO" id="GO:0005506">
    <property type="term" value="F:iron ion binding"/>
    <property type="evidence" value="ECO:0007669"/>
    <property type="project" value="UniProtKB-UniRule"/>
</dbReference>
<keyword evidence="2 3" id="KW-0802">TPR repeat</keyword>
<dbReference type="Proteomes" id="UP000279799">
    <property type="component" value="Chromosome"/>
</dbReference>
<dbReference type="SUPFAM" id="SSF48452">
    <property type="entry name" value="TPR-like"/>
    <property type="match status" value="1"/>
</dbReference>
<keyword evidence="2" id="KW-0677">Repeat</keyword>
<dbReference type="OrthoDB" id="507476at2"/>
<keyword evidence="1 2" id="KW-0479">Metal-binding</keyword>
<dbReference type="InterPro" id="IPR019734">
    <property type="entry name" value="TPR_rpt"/>
</dbReference>